<protein>
    <submittedName>
        <fullName evidence="1">Uncharacterized protein</fullName>
    </submittedName>
</protein>
<dbReference type="EMBL" id="KV722337">
    <property type="protein sequence ID" value="OCH95202.1"/>
    <property type="molecule type" value="Genomic_DNA"/>
</dbReference>
<evidence type="ECO:0000313" key="2">
    <source>
        <dbReference type="Proteomes" id="UP000250043"/>
    </source>
</evidence>
<dbReference type="InterPro" id="IPR013950">
    <property type="entry name" value="Mis14/Nsl1"/>
</dbReference>
<organism evidence="1 2">
    <name type="scientific">Obba rivulosa</name>
    <dbReference type="NCBI Taxonomy" id="1052685"/>
    <lineage>
        <taxon>Eukaryota</taxon>
        <taxon>Fungi</taxon>
        <taxon>Dikarya</taxon>
        <taxon>Basidiomycota</taxon>
        <taxon>Agaricomycotina</taxon>
        <taxon>Agaricomycetes</taxon>
        <taxon>Polyporales</taxon>
        <taxon>Gelatoporiaceae</taxon>
        <taxon>Obba</taxon>
    </lineage>
</organism>
<dbReference type="PANTHER" id="PTHR31749:SF3">
    <property type="entry name" value="KINETOCHORE-ASSOCIATED PROTEIN NSL1 HOMOLOG"/>
    <property type="match status" value="1"/>
</dbReference>
<dbReference type="Pfam" id="PF08641">
    <property type="entry name" value="Mis14"/>
    <property type="match status" value="1"/>
</dbReference>
<dbReference type="AlphaFoldDB" id="A0A8E2DT69"/>
<proteinExistence type="predicted"/>
<dbReference type="Proteomes" id="UP000250043">
    <property type="component" value="Unassembled WGS sequence"/>
</dbReference>
<accession>A0A8E2DT69</accession>
<evidence type="ECO:0000313" key="1">
    <source>
        <dbReference type="EMBL" id="OCH95202.1"/>
    </source>
</evidence>
<dbReference type="GO" id="GO:0000070">
    <property type="term" value="P:mitotic sister chromatid segregation"/>
    <property type="evidence" value="ECO:0007669"/>
    <property type="project" value="InterPro"/>
</dbReference>
<sequence>MDQREDIPRVSVDSLQDWQRIRENYTTAALEALDTELAASGPSQDKDLLLQHLHRFIDRTFEMTRPNVRVNGRNFEELQQNEEGLCLEEPFDEGFDRHIWALSEQSLKWDKEIAEKRRTKPQEVERLMRELLADRQGLDDMLAQDMANLEDDLDTVEDDLPDTVYENTENVAQKTYALVEELKQCVPLQAERAERVKAVASEIKALKL</sequence>
<dbReference type="OrthoDB" id="2135762at2759"/>
<dbReference type="GO" id="GO:0000444">
    <property type="term" value="C:MIS12/MIND type complex"/>
    <property type="evidence" value="ECO:0007669"/>
    <property type="project" value="TreeGrafter"/>
</dbReference>
<gene>
    <name evidence="1" type="ORF">OBBRIDRAFT_878275</name>
</gene>
<name>A0A8E2DT69_9APHY</name>
<keyword evidence="2" id="KW-1185">Reference proteome</keyword>
<dbReference type="PANTHER" id="PTHR31749">
    <property type="entry name" value="KINETOCHORE-ASSOCIATED PROTEIN NSL1 HOMOLOG"/>
    <property type="match status" value="1"/>
</dbReference>
<reference evidence="1 2" key="1">
    <citation type="submission" date="2016-07" db="EMBL/GenBank/DDBJ databases">
        <title>Draft genome of the white-rot fungus Obba rivulosa 3A-2.</title>
        <authorList>
            <consortium name="DOE Joint Genome Institute"/>
            <person name="Miettinen O."/>
            <person name="Riley R."/>
            <person name="Acob R."/>
            <person name="Barry K."/>
            <person name="Cullen D."/>
            <person name="De Vries R."/>
            <person name="Hainaut M."/>
            <person name="Hatakka A."/>
            <person name="Henrissat B."/>
            <person name="Hilden K."/>
            <person name="Kuo R."/>
            <person name="Labutti K."/>
            <person name="Lipzen A."/>
            <person name="Makela M.R."/>
            <person name="Sandor L."/>
            <person name="Spatafora J.W."/>
            <person name="Grigoriev I.V."/>
            <person name="Hibbett D.S."/>
        </authorList>
    </citation>
    <scope>NUCLEOTIDE SEQUENCE [LARGE SCALE GENOMIC DNA]</scope>
    <source>
        <strain evidence="1 2">3A-2</strain>
    </source>
</reference>